<dbReference type="EMBL" id="JBHSBI010000006">
    <property type="protein sequence ID" value="MFC4008375.1"/>
    <property type="molecule type" value="Genomic_DNA"/>
</dbReference>
<feature type="region of interest" description="Disordered" evidence="1">
    <location>
        <begin position="46"/>
        <end position="99"/>
    </location>
</feature>
<accession>A0ABV8G2Z1</accession>
<keyword evidence="4" id="KW-1185">Reference proteome</keyword>
<sequence length="99" mass="9511">MGRVRTRGLPAVALLAVPLTGLPAAADSAPVGVTLSAETTTLPLDGTTSLKVEGRNADGTPADLTGASDSGGAVTFSGGVTSRNVEGGASTARSSCATP</sequence>
<dbReference type="RefSeq" id="WP_379528441.1">
    <property type="nucleotide sequence ID" value="NZ_JBHSBI010000006.1"/>
</dbReference>
<evidence type="ECO:0000256" key="2">
    <source>
        <dbReference type="SAM" id="SignalP"/>
    </source>
</evidence>
<feature type="signal peptide" evidence="2">
    <location>
        <begin position="1"/>
        <end position="26"/>
    </location>
</feature>
<comment type="caution">
    <text evidence="3">The sequence shown here is derived from an EMBL/GenBank/DDBJ whole genome shotgun (WGS) entry which is preliminary data.</text>
</comment>
<organism evidence="3 4">
    <name type="scientific">Nonomuraea purpurea</name>
    <dbReference type="NCBI Taxonomy" id="1849276"/>
    <lineage>
        <taxon>Bacteria</taxon>
        <taxon>Bacillati</taxon>
        <taxon>Actinomycetota</taxon>
        <taxon>Actinomycetes</taxon>
        <taxon>Streptosporangiales</taxon>
        <taxon>Streptosporangiaceae</taxon>
        <taxon>Nonomuraea</taxon>
    </lineage>
</organism>
<evidence type="ECO:0000313" key="3">
    <source>
        <dbReference type="EMBL" id="MFC4008375.1"/>
    </source>
</evidence>
<evidence type="ECO:0000313" key="4">
    <source>
        <dbReference type="Proteomes" id="UP001595851"/>
    </source>
</evidence>
<reference evidence="4" key="1">
    <citation type="journal article" date="2019" name="Int. J. Syst. Evol. Microbiol.">
        <title>The Global Catalogue of Microorganisms (GCM) 10K type strain sequencing project: providing services to taxonomists for standard genome sequencing and annotation.</title>
        <authorList>
            <consortium name="The Broad Institute Genomics Platform"/>
            <consortium name="The Broad Institute Genome Sequencing Center for Infectious Disease"/>
            <person name="Wu L."/>
            <person name="Ma J."/>
        </authorList>
    </citation>
    <scope>NUCLEOTIDE SEQUENCE [LARGE SCALE GENOMIC DNA]</scope>
    <source>
        <strain evidence="4">TBRC 1276</strain>
    </source>
</reference>
<evidence type="ECO:0000256" key="1">
    <source>
        <dbReference type="SAM" id="MobiDB-lite"/>
    </source>
</evidence>
<proteinExistence type="predicted"/>
<dbReference type="Proteomes" id="UP001595851">
    <property type="component" value="Unassembled WGS sequence"/>
</dbReference>
<protein>
    <submittedName>
        <fullName evidence="3">Uncharacterized protein</fullName>
    </submittedName>
</protein>
<gene>
    <name evidence="3" type="ORF">ACFOY2_14180</name>
</gene>
<keyword evidence="2" id="KW-0732">Signal</keyword>
<feature type="chain" id="PRO_5045652550" evidence="2">
    <location>
        <begin position="27"/>
        <end position="99"/>
    </location>
</feature>
<name>A0ABV8G2Z1_9ACTN</name>